<keyword evidence="1" id="KW-0812">Transmembrane</keyword>
<protein>
    <recommendedName>
        <fullName evidence="4">Signal transducing protein</fullName>
    </recommendedName>
</protein>
<accession>A0ABQ3BZ08</accession>
<dbReference type="Proteomes" id="UP000643403">
    <property type="component" value="Unassembled WGS sequence"/>
</dbReference>
<evidence type="ECO:0000313" key="2">
    <source>
        <dbReference type="EMBL" id="GGZ62008.1"/>
    </source>
</evidence>
<evidence type="ECO:0000256" key="1">
    <source>
        <dbReference type="SAM" id="Phobius"/>
    </source>
</evidence>
<dbReference type="EMBL" id="BMXY01000001">
    <property type="protein sequence ID" value="GGZ62008.1"/>
    <property type="molecule type" value="Genomic_DNA"/>
</dbReference>
<sequence length="274" mass="30392">MRQVFSSARLENVERVAALLREADIEVRITDGRSYKGGRRATISYRDQGEAVRPALWVVRSEDSARAREILRDAGLLDSTRPSDAKLSFRSQFGDETTRTPAQRRATRIKLALLAGIVIVVVMAFFRTGRTPLPPQVAAGPFDGRAVPMLVPVAQAVLQKEIGAVDTPVACVAVDRRDAPREVRDVLRPRSGETIVPASHCQRIADEDVGSVHPPSKQKATFVEVDSFRPTGPEAGTVEYTAYHHRMWATYKTLEVKRVQGRWQVTRTLKTVAP</sequence>
<feature type="transmembrane region" description="Helical" evidence="1">
    <location>
        <begin position="109"/>
        <end position="126"/>
    </location>
</feature>
<name>A0ABQ3BZ08_9GAMM</name>
<evidence type="ECO:0008006" key="4">
    <source>
        <dbReference type="Google" id="ProtNLM"/>
    </source>
</evidence>
<reference evidence="3" key="1">
    <citation type="journal article" date="2019" name="Int. J. Syst. Evol. Microbiol.">
        <title>The Global Catalogue of Microorganisms (GCM) 10K type strain sequencing project: providing services to taxonomists for standard genome sequencing and annotation.</title>
        <authorList>
            <consortium name="The Broad Institute Genomics Platform"/>
            <consortium name="The Broad Institute Genome Sequencing Center for Infectious Disease"/>
            <person name="Wu L."/>
            <person name="Ma J."/>
        </authorList>
    </citation>
    <scope>NUCLEOTIDE SEQUENCE [LARGE SCALE GENOMIC DNA]</scope>
    <source>
        <strain evidence="3">KCTC 22558</strain>
    </source>
</reference>
<keyword evidence="1" id="KW-0472">Membrane</keyword>
<gene>
    <name evidence="2" type="ORF">GCM10008101_15180</name>
</gene>
<evidence type="ECO:0000313" key="3">
    <source>
        <dbReference type="Proteomes" id="UP000643403"/>
    </source>
</evidence>
<proteinExistence type="predicted"/>
<keyword evidence="3" id="KW-1185">Reference proteome</keyword>
<comment type="caution">
    <text evidence="2">The sequence shown here is derived from an EMBL/GenBank/DDBJ whole genome shotgun (WGS) entry which is preliminary data.</text>
</comment>
<dbReference type="RefSeq" id="WP_189448348.1">
    <property type="nucleotide sequence ID" value="NZ_BMXY01000001.1"/>
</dbReference>
<organism evidence="2 3">
    <name type="scientific">Cognatilysobacter xinjiangensis</name>
    <dbReference type="NCBI Taxonomy" id="546892"/>
    <lineage>
        <taxon>Bacteria</taxon>
        <taxon>Pseudomonadati</taxon>
        <taxon>Pseudomonadota</taxon>
        <taxon>Gammaproteobacteria</taxon>
        <taxon>Lysobacterales</taxon>
        <taxon>Lysobacteraceae</taxon>
        <taxon>Cognatilysobacter</taxon>
    </lineage>
</organism>
<keyword evidence="1" id="KW-1133">Transmembrane helix</keyword>